<protein>
    <submittedName>
        <fullName evidence="1">RCG45340</fullName>
    </submittedName>
</protein>
<organism evidence="1 2">
    <name type="scientific">Rattus norvegicus</name>
    <name type="common">Rat</name>
    <dbReference type="NCBI Taxonomy" id="10116"/>
    <lineage>
        <taxon>Eukaryota</taxon>
        <taxon>Metazoa</taxon>
        <taxon>Chordata</taxon>
        <taxon>Craniata</taxon>
        <taxon>Vertebrata</taxon>
        <taxon>Euteleostomi</taxon>
        <taxon>Mammalia</taxon>
        <taxon>Eutheria</taxon>
        <taxon>Euarchontoglires</taxon>
        <taxon>Glires</taxon>
        <taxon>Rodentia</taxon>
        <taxon>Myomorpha</taxon>
        <taxon>Muroidea</taxon>
        <taxon>Muridae</taxon>
        <taxon>Murinae</taxon>
        <taxon>Rattus</taxon>
    </lineage>
</organism>
<name>A6K9F1_RAT</name>
<feature type="non-terminal residue" evidence="1">
    <location>
        <position position="53"/>
    </location>
</feature>
<dbReference type="EMBL" id="CH474030">
    <property type="protein sequence ID" value="EDL87444.1"/>
    <property type="molecule type" value="Genomic_DNA"/>
</dbReference>
<reference evidence="2" key="1">
    <citation type="submission" date="2005-09" db="EMBL/GenBank/DDBJ databases">
        <authorList>
            <person name="Mural R.J."/>
            <person name="Li P.W."/>
            <person name="Adams M.D."/>
            <person name="Amanatides P.G."/>
            <person name="Baden-Tillson H."/>
            <person name="Barnstead M."/>
            <person name="Chin S.H."/>
            <person name="Dew I."/>
            <person name="Evans C.A."/>
            <person name="Ferriera S."/>
            <person name="Flanigan M."/>
            <person name="Fosler C."/>
            <person name="Glodek A."/>
            <person name="Gu Z."/>
            <person name="Holt R.A."/>
            <person name="Jennings D."/>
            <person name="Kraft C.L."/>
            <person name="Lu F."/>
            <person name="Nguyen T."/>
            <person name="Nusskern D.R."/>
            <person name="Pfannkoch C.M."/>
            <person name="Sitter C."/>
            <person name="Sutton G.G."/>
            <person name="Venter J.C."/>
            <person name="Wang Z."/>
            <person name="Woodage T."/>
            <person name="Zheng X.H."/>
            <person name="Zhong F."/>
        </authorList>
    </citation>
    <scope>NUCLEOTIDE SEQUENCE [LARGE SCALE GENOMIC DNA]</scope>
    <source>
        <strain>BN</strain>
        <strain evidence="2">Sprague-Dawley</strain>
    </source>
</reference>
<accession>A6K9F1</accession>
<evidence type="ECO:0000313" key="1">
    <source>
        <dbReference type="EMBL" id="EDL87444.1"/>
    </source>
</evidence>
<proteinExistence type="predicted"/>
<gene>
    <name evidence="1" type="ORF">rCG_45340</name>
</gene>
<dbReference type="Proteomes" id="UP000234681">
    <property type="component" value="Chromosome 17"/>
</dbReference>
<sequence>MAQQMRALTTFAEDLDLVPWDLMFPAGLCRHPYECCAKNSTHIPLTIKSKLKK</sequence>
<evidence type="ECO:0000313" key="2">
    <source>
        <dbReference type="Proteomes" id="UP000234681"/>
    </source>
</evidence>
<dbReference type="AlphaFoldDB" id="A6K9F1"/>